<feature type="transmembrane region" description="Helical" evidence="6">
    <location>
        <begin position="114"/>
        <end position="132"/>
    </location>
</feature>
<dbReference type="PANTHER" id="PTHR30086">
    <property type="entry name" value="ARGININE EXPORTER PROTEIN ARGO"/>
    <property type="match status" value="1"/>
</dbReference>
<dbReference type="GO" id="GO:0033228">
    <property type="term" value="P:cysteine export across plasma membrane"/>
    <property type="evidence" value="ECO:0007669"/>
    <property type="project" value="TreeGrafter"/>
</dbReference>
<dbReference type="Pfam" id="PF01810">
    <property type="entry name" value="LysE"/>
    <property type="match status" value="1"/>
</dbReference>
<dbReference type="InterPro" id="IPR001123">
    <property type="entry name" value="LeuE-type"/>
</dbReference>
<feature type="transmembrane region" description="Helical" evidence="6">
    <location>
        <begin position="138"/>
        <end position="166"/>
    </location>
</feature>
<reference evidence="7" key="1">
    <citation type="journal article" date="2021" name="PeerJ">
        <title>Extensive microbial diversity within the chicken gut microbiome revealed by metagenomics and culture.</title>
        <authorList>
            <person name="Gilroy R."/>
            <person name="Ravi A."/>
            <person name="Getino M."/>
            <person name="Pursley I."/>
            <person name="Horton D.L."/>
            <person name="Alikhan N.F."/>
            <person name="Baker D."/>
            <person name="Gharbi K."/>
            <person name="Hall N."/>
            <person name="Watson M."/>
            <person name="Adriaenssens E.M."/>
            <person name="Foster-Nyarko E."/>
            <person name="Jarju S."/>
            <person name="Secka A."/>
            <person name="Antonio M."/>
            <person name="Oren A."/>
            <person name="Chaudhuri R.R."/>
            <person name="La Ragione R."/>
            <person name="Hildebrand F."/>
            <person name="Pallen M.J."/>
        </authorList>
    </citation>
    <scope>NUCLEOTIDE SEQUENCE</scope>
    <source>
        <strain evidence="7">ChiSjej1B19-8411</strain>
    </source>
</reference>
<evidence type="ECO:0000256" key="2">
    <source>
        <dbReference type="ARBA" id="ARBA00022475"/>
    </source>
</evidence>
<accession>A0A9D1WHL2</accession>
<feature type="transmembrane region" description="Helical" evidence="6">
    <location>
        <begin position="6"/>
        <end position="30"/>
    </location>
</feature>
<evidence type="ECO:0000313" key="8">
    <source>
        <dbReference type="Proteomes" id="UP000886817"/>
    </source>
</evidence>
<gene>
    <name evidence="7" type="ORF">IAA45_06635</name>
</gene>
<keyword evidence="3 6" id="KW-0812">Transmembrane</keyword>
<comment type="caution">
    <text evidence="7">The sequence shown here is derived from an EMBL/GenBank/DDBJ whole genome shotgun (WGS) entry which is preliminary data.</text>
</comment>
<comment type="subcellular location">
    <subcellularLocation>
        <location evidence="1">Cell membrane</location>
        <topology evidence="1">Multi-pass membrane protein</topology>
    </subcellularLocation>
</comment>
<dbReference type="Proteomes" id="UP000886817">
    <property type="component" value="Unassembled WGS sequence"/>
</dbReference>
<keyword evidence="5 6" id="KW-0472">Membrane</keyword>
<evidence type="ECO:0000256" key="6">
    <source>
        <dbReference type="SAM" id="Phobius"/>
    </source>
</evidence>
<evidence type="ECO:0000256" key="4">
    <source>
        <dbReference type="ARBA" id="ARBA00022989"/>
    </source>
</evidence>
<evidence type="ECO:0000256" key="5">
    <source>
        <dbReference type="ARBA" id="ARBA00023136"/>
    </source>
</evidence>
<evidence type="ECO:0000313" key="7">
    <source>
        <dbReference type="EMBL" id="HIX59375.1"/>
    </source>
</evidence>
<sequence>MPAYVIGNFFIFSLINAFTPGPGNILALNTVTNYGYKKGRPLFLGIFAGYYVVQILCAVFVFGLSSFLPGVLGVMKYIGAAYILFLAVHIAVSKLPEEDAEASASFLKGFLLQFVNVKIYLFGITALTGYVTDYSTSFWVLCGFELVIATIGSIATMTWVGMGLLIQTWYRKYFRAINIILALTLLECVVSILFS</sequence>
<evidence type="ECO:0000256" key="1">
    <source>
        <dbReference type="ARBA" id="ARBA00004651"/>
    </source>
</evidence>
<keyword evidence="4 6" id="KW-1133">Transmembrane helix</keyword>
<dbReference type="PANTHER" id="PTHR30086:SF20">
    <property type="entry name" value="ARGININE EXPORTER PROTEIN ARGO-RELATED"/>
    <property type="match status" value="1"/>
</dbReference>
<dbReference type="EMBL" id="DXEX01000145">
    <property type="protein sequence ID" value="HIX59375.1"/>
    <property type="molecule type" value="Genomic_DNA"/>
</dbReference>
<organism evidence="7 8">
    <name type="scientific">Candidatus Blautia gallistercoris</name>
    <dbReference type="NCBI Taxonomy" id="2838490"/>
    <lineage>
        <taxon>Bacteria</taxon>
        <taxon>Bacillati</taxon>
        <taxon>Bacillota</taxon>
        <taxon>Clostridia</taxon>
        <taxon>Lachnospirales</taxon>
        <taxon>Lachnospiraceae</taxon>
        <taxon>Blautia</taxon>
    </lineage>
</organism>
<reference evidence="7" key="2">
    <citation type="submission" date="2021-04" db="EMBL/GenBank/DDBJ databases">
        <authorList>
            <person name="Gilroy R."/>
        </authorList>
    </citation>
    <scope>NUCLEOTIDE SEQUENCE</scope>
    <source>
        <strain evidence="7">ChiSjej1B19-8411</strain>
    </source>
</reference>
<feature type="transmembrane region" description="Helical" evidence="6">
    <location>
        <begin position="173"/>
        <end position="194"/>
    </location>
</feature>
<protein>
    <submittedName>
        <fullName evidence="7">LysE family transporter</fullName>
    </submittedName>
</protein>
<proteinExistence type="predicted"/>
<feature type="transmembrane region" description="Helical" evidence="6">
    <location>
        <begin position="74"/>
        <end position="93"/>
    </location>
</feature>
<keyword evidence="2" id="KW-1003">Cell membrane</keyword>
<feature type="transmembrane region" description="Helical" evidence="6">
    <location>
        <begin position="42"/>
        <end position="68"/>
    </location>
</feature>
<dbReference type="AlphaFoldDB" id="A0A9D1WHL2"/>
<name>A0A9D1WHL2_9FIRM</name>
<evidence type="ECO:0000256" key="3">
    <source>
        <dbReference type="ARBA" id="ARBA00022692"/>
    </source>
</evidence>
<dbReference type="GO" id="GO:0015171">
    <property type="term" value="F:amino acid transmembrane transporter activity"/>
    <property type="evidence" value="ECO:0007669"/>
    <property type="project" value="TreeGrafter"/>
</dbReference>
<dbReference type="GO" id="GO:0005886">
    <property type="term" value="C:plasma membrane"/>
    <property type="evidence" value="ECO:0007669"/>
    <property type="project" value="UniProtKB-SubCell"/>
</dbReference>